<dbReference type="RefSeq" id="WP_185089542.1">
    <property type="nucleotide sequence ID" value="NZ_JACHJB010000004.1"/>
</dbReference>
<proteinExistence type="predicted"/>
<comment type="caution">
    <text evidence="1">The sequence shown here is derived from an EMBL/GenBank/DDBJ whole genome shotgun (WGS) entry which is preliminary data.</text>
</comment>
<organism evidence="1 2">
    <name type="scientific">Nonomuraea muscovyensis</name>
    <dbReference type="NCBI Taxonomy" id="1124761"/>
    <lineage>
        <taxon>Bacteria</taxon>
        <taxon>Bacillati</taxon>
        <taxon>Actinomycetota</taxon>
        <taxon>Actinomycetes</taxon>
        <taxon>Streptosporangiales</taxon>
        <taxon>Streptosporangiaceae</taxon>
        <taxon>Nonomuraea</taxon>
    </lineage>
</organism>
<protein>
    <submittedName>
        <fullName evidence="1">Uncharacterized protein</fullName>
    </submittedName>
</protein>
<dbReference type="AlphaFoldDB" id="A0A7X0CE86"/>
<dbReference type="Proteomes" id="UP000583800">
    <property type="component" value="Unassembled WGS sequence"/>
</dbReference>
<reference evidence="1 2" key="1">
    <citation type="submission" date="2020-08" db="EMBL/GenBank/DDBJ databases">
        <title>Sequencing the genomes of 1000 actinobacteria strains.</title>
        <authorList>
            <person name="Klenk H.-P."/>
        </authorList>
    </citation>
    <scope>NUCLEOTIDE SEQUENCE [LARGE SCALE GENOMIC DNA]</scope>
    <source>
        <strain evidence="1 2">DSM 45913</strain>
    </source>
</reference>
<dbReference type="EMBL" id="JACHJB010000004">
    <property type="protein sequence ID" value="MBB6351854.1"/>
    <property type="molecule type" value="Genomic_DNA"/>
</dbReference>
<accession>A0A7X0CE86</accession>
<evidence type="ECO:0000313" key="2">
    <source>
        <dbReference type="Proteomes" id="UP000583800"/>
    </source>
</evidence>
<name>A0A7X0CE86_9ACTN</name>
<sequence length="57" mass="6191">MMAGKVTLDLLFDVQEVLERHGFALPSDERKRHLAHADTALALVALVEAFEGRGASS</sequence>
<keyword evidence="2" id="KW-1185">Reference proteome</keyword>
<gene>
    <name evidence="1" type="ORF">FHU36_008437</name>
</gene>
<evidence type="ECO:0000313" key="1">
    <source>
        <dbReference type="EMBL" id="MBB6351854.1"/>
    </source>
</evidence>